<reference evidence="2 3" key="1">
    <citation type="submission" date="2014-12" db="EMBL/GenBank/DDBJ databases">
        <title>Genome sequence of Flavobacterium beibuense RSKm HC5.</title>
        <authorList>
            <person name="Kim J.F."/>
            <person name="Song J.Y."/>
            <person name="Kwak M.-J."/>
            <person name="Lee S.-W."/>
        </authorList>
    </citation>
    <scope>NUCLEOTIDE SEQUENCE [LARGE SCALE GENOMIC DNA]</scope>
    <source>
        <strain evidence="2 3">RSKm HC5</strain>
    </source>
</reference>
<organism evidence="2 3">
    <name type="scientific">Flavobacterium beibuense</name>
    <dbReference type="NCBI Taxonomy" id="657326"/>
    <lineage>
        <taxon>Bacteria</taxon>
        <taxon>Pseudomonadati</taxon>
        <taxon>Bacteroidota</taxon>
        <taxon>Flavobacteriia</taxon>
        <taxon>Flavobacteriales</taxon>
        <taxon>Flavobacteriaceae</taxon>
        <taxon>Flavobacterium</taxon>
    </lineage>
</organism>
<evidence type="ECO:0000256" key="1">
    <source>
        <dbReference type="SAM" id="SignalP"/>
    </source>
</evidence>
<protein>
    <submittedName>
        <fullName evidence="2">Uncharacterized protein</fullName>
    </submittedName>
</protein>
<dbReference type="Proteomes" id="UP000289775">
    <property type="component" value="Unassembled WGS sequence"/>
</dbReference>
<keyword evidence="3" id="KW-1185">Reference proteome</keyword>
<dbReference type="RefSeq" id="WP_129752327.1">
    <property type="nucleotide sequence ID" value="NZ_JUIW01000012.1"/>
</dbReference>
<feature type="chain" id="PRO_5019429201" evidence="1">
    <location>
        <begin position="28"/>
        <end position="274"/>
    </location>
</feature>
<name>A0A444W5R6_9FLAO</name>
<keyword evidence="1" id="KW-0732">Signal</keyword>
<evidence type="ECO:0000313" key="3">
    <source>
        <dbReference type="Proteomes" id="UP000289775"/>
    </source>
</evidence>
<sequence length="274" mass="31806">MKYLLNRNLFFFSGLITMVLSSFTVSAQSQLSKEEATEVRKKMFESSEKINTVVYKIDCKKKRLSDNDTVYTTAICSLYINPKDRLKAYHIVDKESTSSGGKGYAHTKYDGKRTFNFNRLVDSLDVYKEPYIDEDKRMVQVMVQNYSYLLLGEYFALRKPSDKGNSQAESIVITEEMFKDTMVYCVTIDFKDNEGARDRVGKIYISKSDYLPVAGSAFGKWETMEEYDDYEIEYLAINPDISLENFKIDKNETINPVERYRTFKEKVKGLESIN</sequence>
<dbReference type="AlphaFoldDB" id="A0A444W5R6"/>
<accession>A0A444W5R6</accession>
<dbReference type="OrthoDB" id="1340426at2"/>
<proteinExistence type="predicted"/>
<comment type="caution">
    <text evidence="2">The sequence shown here is derived from an EMBL/GenBank/DDBJ whole genome shotgun (WGS) entry which is preliminary data.</text>
</comment>
<feature type="signal peptide" evidence="1">
    <location>
        <begin position="1"/>
        <end position="27"/>
    </location>
</feature>
<evidence type="ECO:0000313" key="2">
    <source>
        <dbReference type="EMBL" id="RYJ41220.1"/>
    </source>
</evidence>
<gene>
    <name evidence="2" type="ORF">NU09_3254</name>
</gene>
<dbReference type="EMBL" id="JUIW01000012">
    <property type="protein sequence ID" value="RYJ41220.1"/>
    <property type="molecule type" value="Genomic_DNA"/>
</dbReference>